<organism evidence="1 2">
    <name type="scientific">Methylocella tundrae</name>
    <dbReference type="NCBI Taxonomy" id="227605"/>
    <lineage>
        <taxon>Bacteria</taxon>
        <taxon>Pseudomonadati</taxon>
        <taxon>Pseudomonadota</taxon>
        <taxon>Alphaproteobacteria</taxon>
        <taxon>Hyphomicrobiales</taxon>
        <taxon>Beijerinckiaceae</taxon>
        <taxon>Methylocella</taxon>
    </lineage>
</organism>
<protein>
    <submittedName>
        <fullName evidence="1">Uncharacterized protein</fullName>
    </submittedName>
</protein>
<name>A0A4U8Z3F8_METTU</name>
<dbReference type="Proteomes" id="UP000294360">
    <property type="component" value="Chromosome"/>
</dbReference>
<accession>A0A4U8Z3F8</accession>
<sequence length="80" mass="9243">MAFKKHPRRPPAMLHIHRPPRALDGDSLFLKPIFLKPMSATGAGFFSMRRLWRFAQLMGFREGLRSPRTATDIMAINTYN</sequence>
<reference evidence="1 2" key="1">
    <citation type="submission" date="2019-03" db="EMBL/GenBank/DDBJ databases">
        <authorList>
            <person name="Kox A.R. M."/>
        </authorList>
    </citation>
    <scope>NUCLEOTIDE SEQUENCE [LARGE SCALE GENOMIC DNA]</scope>
    <source>
        <strain evidence="1">MTUNDRAET4 annotated genome</strain>
    </source>
</reference>
<proteinExistence type="predicted"/>
<dbReference type="AlphaFoldDB" id="A0A4U8Z3F8"/>
<evidence type="ECO:0000313" key="2">
    <source>
        <dbReference type="Proteomes" id="UP000294360"/>
    </source>
</evidence>
<dbReference type="KEGG" id="mtun:MTUNDRAET4_2971"/>
<dbReference type="EMBL" id="LR536450">
    <property type="protein sequence ID" value="VFU09858.1"/>
    <property type="molecule type" value="Genomic_DNA"/>
</dbReference>
<evidence type="ECO:0000313" key="1">
    <source>
        <dbReference type="EMBL" id="VFU09858.1"/>
    </source>
</evidence>
<gene>
    <name evidence="1" type="ORF">MTUNDRAET4_2971</name>
</gene>